<dbReference type="EMBL" id="LR746269">
    <property type="protein sequence ID" value="CAA7398496.1"/>
    <property type="molecule type" value="Genomic_DNA"/>
</dbReference>
<evidence type="ECO:0000313" key="2">
    <source>
        <dbReference type="EMBL" id="CAA2622467.1"/>
    </source>
</evidence>
<evidence type="ECO:0000256" key="1">
    <source>
        <dbReference type="SAM" id="MobiDB-lite"/>
    </source>
</evidence>
<organism evidence="3 4">
    <name type="scientific">Spirodela intermedia</name>
    <name type="common">Intermediate duckweed</name>
    <dbReference type="NCBI Taxonomy" id="51605"/>
    <lineage>
        <taxon>Eukaryota</taxon>
        <taxon>Viridiplantae</taxon>
        <taxon>Streptophyta</taxon>
        <taxon>Embryophyta</taxon>
        <taxon>Tracheophyta</taxon>
        <taxon>Spermatophyta</taxon>
        <taxon>Magnoliopsida</taxon>
        <taxon>Liliopsida</taxon>
        <taxon>Araceae</taxon>
        <taxon>Lemnoideae</taxon>
        <taxon>Spirodela</taxon>
    </lineage>
</organism>
<dbReference type="PANTHER" id="PTHR34956:SF2">
    <property type="entry name" value="OS05G0397300 PROTEIN"/>
    <property type="match status" value="1"/>
</dbReference>
<feature type="region of interest" description="Disordered" evidence="1">
    <location>
        <begin position="73"/>
        <end position="123"/>
    </location>
</feature>
<feature type="compositionally biased region" description="Basic residues" evidence="1">
    <location>
        <begin position="79"/>
        <end position="91"/>
    </location>
</feature>
<evidence type="ECO:0000313" key="3">
    <source>
        <dbReference type="EMBL" id="CAA7398496.1"/>
    </source>
</evidence>
<dbReference type="Proteomes" id="UP000663760">
    <property type="component" value="Chromosome 6"/>
</dbReference>
<sequence length="123" mass="13262">MDATVEIEGDVFFADLANQIALLIMEEDDAEGFASLNPLISPQGSNLAPKAVSSSPVFYEPFYGREVKGTGVFIPQSSKPRKKHRSRKPRASKAAVSTTGYGNKKDQQSEDRAVAAPSLMTLS</sequence>
<dbReference type="PANTHER" id="PTHR34956">
    <property type="entry name" value="OS05G0397300 PROTEIN"/>
    <property type="match status" value="1"/>
</dbReference>
<name>A0A7I8KMI2_SPIIN</name>
<reference evidence="3" key="1">
    <citation type="submission" date="2020-02" db="EMBL/GenBank/DDBJ databases">
        <authorList>
            <person name="Scholz U."/>
            <person name="Mascher M."/>
            <person name="Fiebig A."/>
        </authorList>
    </citation>
    <scope>NUCLEOTIDE SEQUENCE</scope>
</reference>
<dbReference type="AlphaFoldDB" id="A0A7I8KMI2"/>
<gene>
    <name evidence="2" type="ORF">SI7747_06008506</name>
    <name evidence="3" type="ORF">SI8410_06009161</name>
</gene>
<keyword evidence="4" id="KW-1185">Reference proteome</keyword>
<evidence type="ECO:0000313" key="4">
    <source>
        <dbReference type="Proteomes" id="UP000663760"/>
    </source>
</evidence>
<protein>
    <submittedName>
        <fullName evidence="3">Uncharacterized protein</fullName>
    </submittedName>
</protein>
<dbReference type="EMBL" id="LR743593">
    <property type="protein sequence ID" value="CAA2622467.1"/>
    <property type="molecule type" value="Genomic_DNA"/>
</dbReference>
<proteinExistence type="predicted"/>
<dbReference type="OrthoDB" id="1081388at2759"/>
<feature type="compositionally biased region" description="Basic and acidic residues" evidence="1">
    <location>
        <begin position="103"/>
        <end position="113"/>
    </location>
</feature>
<accession>A0A7I8KMI2</accession>